<feature type="signal peptide" evidence="1">
    <location>
        <begin position="1"/>
        <end position="18"/>
    </location>
</feature>
<dbReference type="PROSITE" id="PS51257">
    <property type="entry name" value="PROKAR_LIPOPROTEIN"/>
    <property type="match status" value="1"/>
</dbReference>
<dbReference type="EMBL" id="JACI01000001">
    <property type="protein sequence ID" value="OAQ15822.1"/>
    <property type="molecule type" value="Genomic_DNA"/>
</dbReference>
<proteinExistence type="predicted"/>
<dbReference type="PATRIC" id="fig|1261658.3.peg.702"/>
<dbReference type="RefSeq" id="WP_064318217.1">
    <property type="nucleotide sequence ID" value="NZ_JACI01000001.1"/>
</dbReference>
<evidence type="ECO:0000313" key="3">
    <source>
        <dbReference type="Proteomes" id="UP000078358"/>
    </source>
</evidence>
<accession>A0A179D153</accession>
<evidence type="ECO:0000313" key="2">
    <source>
        <dbReference type="EMBL" id="OAQ15822.1"/>
    </source>
</evidence>
<organism evidence="2 3">
    <name type="scientific">Bibersteinia trehalosi Y31</name>
    <dbReference type="NCBI Taxonomy" id="1261658"/>
    <lineage>
        <taxon>Bacteria</taxon>
        <taxon>Pseudomonadati</taxon>
        <taxon>Pseudomonadota</taxon>
        <taxon>Gammaproteobacteria</taxon>
        <taxon>Pasteurellales</taxon>
        <taxon>Pasteurellaceae</taxon>
        <taxon>Bibersteinia</taxon>
    </lineage>
</organism>
<gene>
    <name evidence="2" type="ORF">F480_03460</name>
</gene>
<dbReference type="AlphaFoldDB" id="A0A179D153"/>
<comment type="caution">
    <text evidence="2">The sequence shown here is derived from an EMBL/GenBank/DDBJ whole genome shotgun (WGS) entry which is preliminary data.</text>
</comment>
<keyword evidence="1" id="KW-0732">Signal</keyword>
<sequence length="112" mass="12477">MKKLFALSSIIFALTACSQEPANPHHNQALETAIQECHKAHQGHEAVHNCLAQRGFEMPKNHPPMHHHSNPELAKAMKECHQGLTSKDDMAKFEACLKAKGFEKPANHAKTH</sequence>
<name>A0A179D153_BIBTR</name>
<protein>
    <recommendedName>
        <fullName evidence="4">Lipoprotein</fullName>
    </recommendedName>
</protein>
<dbReference type="Proteomes" id="UP000078358">
    <property type="component" value="Unassembled WGS sequence"/>
</dbReference>
<reference evidence="2 3" key="1">
    <citation type="submission" date="2014-01" db="EMBL/GenBank/DDBJ databases">
        <authorList>
            <person name="Zuccon D."/>
        </authorList>
    </citation>
    <scope>NUCLEOTIDE SEQUENCE [LARGE SCALE GENOMIC DNA]</scope>
    <source>
        <strain evidence="2 3">Y31</strain>
    </source>
</reference>
<feature type="chain" id="PRO_5008100182" description="Lipoprotein" evidence="1">
    <location>
        <begin position="19"/>
        <end position="112"/>
    </location>
</feature>
<evidence type="ECO:0008006" key="4">
    <source>
        <dbReference type="Google" id="ProtNLM"/>
    </source>
</evidence>
<evidence type="ECO:0000256" key="1">
    <source>
        <dbReference type="SAM" id="SignalP"/>
    </source>
</evidence>